<gene>
    <name evidence="2" type="ORF">SAMN05444001_12335</name>
</gene>
<feature type="transmembrane region" description="Helical" evidence="1">
    <location>
        <begin position="7"/>
        <end position="26"/>
    </location>
</feature>
<evidence type="ECO:0000313" key="2">
    <source>
        <dbReference type="EMBL" id="SEG24548.1"/>
    </source>
</evidence>
<proteinExistence type="predicted"/>
<evidence type="ECO:0000256" key="1">
    <source>
        <dbReference type="SAM" id="Phobius"/>
    </source>
</evidence>
<keyword evidence="1" id="KW-0472">Membrane</keyword>
<sequence length="296" mass="33830">MKAYQQEIIVCIVVVMATILAVWFFFGTMEEEKTAVQTDLYSLIAPEPNALLAVNKPAVLTNVILKHQQLHDIFSSYLPDIYLSILQKTPSMPSTLFSFHSQGIVMYTHADGGFDLLIEKEVLKPLLGIYSPQKTVKDGITFTYYPESGRQFFGYYQYQGVFVASYSKKLLESVAQQQIKNKRSITKELDKTQQLADIHAPLNLIVPANKLDLYVNFNDSLQWRIHDKWLLADVFTNEGKVCCFGSQPYFASLDTLYNQMADTLSKRIETVFPQLHITPEIYHDDNMVYYTGCSPM</sequence>
<organism evidence="2 3">
    <name type="scientific">Parabacteroides chinchillae</name>
    <dbReference type="NCBI Taxonomy" id="871327"/>
    <lineage>
        <taxon>Bacteria</taxon>
        <taxon>Pseudomonadati</taxon>
        <taxon>Bacteroidota</taxon>
        <taxon>Bacteroidia</taxon>
        <taxon>Bacteroidales</taxon>
        <taxon>Tannerellaceae</taxon>
        <taxon>Parabacteroides</taxon>
    </lineage>
</organism>
<comment type="caution">
    <text evidence="2">The sequence shown here is derived from an EMBL/GenBank/DDBJ whole genome shotgun (WGS) entry which is preliminary data.</text>
</comment>
<name>A0A8G2BYV7_9BACT</name>
<evidence type="ECO:0000313" key="3">
    <source>
        <dbReference type="Proteomes" id="UP000236725"/>
    </source>
</evidence>
<dbReference type="RefSeq" id="WP_103984334.1">
    <property type="nucleotide sequence ID" value="NZ_FNVS01000023.1"/>
</dbReference>
<dbReference type="Proteomes" id="UP000236725">
    <property type="component" value="Unassembled WGS sequence"/>
</dbReference>
<keyword evidence="1" id="KW-0812">Transmembrane</keyword>
<reference evidence="2 3" key="1">
    <citation type="submission" date="2016-10" db="EMBL/GenBank/DDBJ databases">
        <authorList>
            <person name="Varghese N."/>
            <person name="Submissions S."/>
        </authorList>
    </citation>
    <scope>NUCLEOTIDE SEQUENCE [LARGE SCALE GENOMIC DNA]</scope>
    <source>
        <strain evidence="2 3">DSM 29073</strain>
    </source>
</reference>
<keyword evidence="3" id="KW-1185">Reference proteome</keyword>
<dbReference type="EMBL" id="FNVS01000023">
    <property type="protein sequence ID" value="SEG24548.1"/>
    <property type="molecule type" value="Genomic_DNA"/>
</dbReference>
<dbReference type="AlphaFoldDB" id="A0A8G2BYV7"/>
<accession>A0A8G2BYV7</accession>
<protein>
    <submittedName>
        <fullName evidence="2">Uncharacterized protein</fullName>
    </submittedName>
</protein>
<keyword evidence="1" id="KW-1133">Transmembrane helix</keyword>